<organism evidence="1 2">
    <name type="scientific">Lobosporangium transversale</name>
    <dbReference type="NCBI Taxonomy" id="64571"/>
    <lineage>
        <taxon>Eukaryota</taxon>
        <taxon>Fungi</taxon>
        <taxon>Fungi incertae sedis</taxon>
        <taxon>Mucoromycota</taxon>
        <taxon>Mortierellomycotina</taxon>
        <taxon>Mortierellomycetes</taxon>
        <taxon>Mortierellales</taxon>
        <taxon>Mortierellaceae</taxon>
        <taxon>Lobosporangium</taxon>
    </lineage>
</organism>
<reference evidence="1 2" key="1">
    <citation type="submission" date="2016-07" db="EMBL/GenBank/DDBJ databases">
        <title>Pervasive Adenine N6-methylation of Active Genes in Fungi.</title>
        <authorList>
            <consortium name="DOE Joint Genome Institute"/>
            <person name="Mondo S.J."/>
            <person name="Dannebaum R.O."/>
            <person name="Kuo R.C."/>
            <person name="Labutti K."/>
            <person name="Haridas S."/>
            <person name="Kuo A."/>
            <person name="Salamov A."/>
            <person name="Ahrendt S.R."/>
            <person name="Lipzen A."/>
            <person name="Sullivan W."/>
            <person name="Andreopoulos W.B."/>
            <person name="Clum A."/>
            <person name="Lindquist E."/>
            <person name="Daum C."/>
            <person name="Ramamoorthy G.K."/>
            <person name="Gryganskyi A."/>
            <person name="Culley D."/>
            <person name="Magnuson J.K."/>
            <person name="James T.Y."/>
            <person name="O'Malley M.A."/>
            <person name="Stajich J.E."/>
            <person name="Spatafora J.W."/>
            <person name="Visel A."/>
            <person name="Grigoriev I.V."/>
        </authorList>
    </citation>
    <scope>NUCLEOTIDE SEQUENCE [LARGE SCALE GENOMIC DNA]</scope>
    <source>
        <strain evidence="1 2">NRRL 3116</strain>
    </source>
</reference>
<evidence type="ECO:0000313" key="2">
    <source>
        <dbReference type="Proteomes" id="UP000193648"/>
    </source>
</evidence>
<accession>A0A1Y2GI84</accession>
<name>A0A1Y2GI84_9FUNG</name>
<dbReference type="InterPro" id="IPR032963">
    <property type="entry name" value="Gclm"/>
</dbReference>
<proteinExistence type="predicted"/>
<dbReference type="GO" id="GO:0006750">
    <property type="term" value="P:glutathione biosynthetic process"/>
    <property type="evidence" value="ECO:0007669"/>
    <property type="project" value="InterPro"/>
</dbReference>
<dbReference type="GO" id="GO:0017109">
    <property type="term" value="C:glutamate-cysteine ligase complex"/>
    <property type="evidence" value="ECO:0007669"/>
    <property type="project" value="TreeGrafter"/>
</dbReference>
<dbReference type="EMBL" id="MCFF01000027">
    <property type="protein sequence ID" value="ORZ11691.1"/>
    <property type="molecule type" value="Genomic_DNA"/>
</dbReference>
<dbReference type="GeneID" id="33566554"/>
<dbReference type="GO" id="GO:0035226">
    <property type="term" value="F:glutamate-cysteine ligase catalytic subunit binding"/>
    <property type="evidence" value="ECO:0007669"/>
    <property type="project" value="InterPro"/>
</dbReference>
<keyword evidence="2" id="KW-1185">Reference proteome</keyword>
<comment type="caution">
    <text evidence="1">The sequence shown here is derived from an EMBL/GenBank/DDBJ whole genome shotgun (WGS) entry which is preliminary data.</text>
</comment>
<dbReference type="FunCoup" id="A0A1Y2GI84">
    <property type="interactions" value="140"/>
</dbReference>
<gene>
    <name evidence="1" type="ORF">BCR41DRAFT_356773</name>
</gene>
<evidence type="ECO:0000313" key="1">
    <source>
        <dbReference type="EMBL" id="ORZ11691.1"/>
    </source>
</evidence>
<protein>
    <recommendedName>
        <fullName evidence="3">GCS light chain</fullName>
    </recommendedName>
</protein>
<dbReference type="InParanoid" id="A0A1Y2GI84"/>
<dbReference type="PANTHER" id="PTHR13295:SF4">
    <property type="entry name" value="GLUTAMATE--CYSTEINE LIGASE REGULATORY SUBUNIT"/>
    <property type="match status" value="1"/>
</dbReference>
<dbReference type="RefSeq" id="XP_021879788.1">
    <property type="nucleotide sequence ID" value="XM_022024710.1"/>
</dbReference>
<evidence type="ECO:0008006" key="3">
    <source>
        <dbReference type="Google" id="ProtNLM"/>
    </source>
</evidence>
<dbReference type="STRING" id="64571.A0A1Y2GI84"/>
<dbReference type="GO" id="GO:0030234">
    <property type="term" value="F:enzyme regulator activity"/>
    <property type="evidence" value="ECO:0007669"/>
    <property type="project" value="TreeGrafter"/>
</dbReference>
<dbReference type="AlphaFoldDB" id="A0A1Y2GI84"/>
<sequence length="270" mass="29488">MTVIHASQDLYSASNGQSHTLDHIPVNKHFKRTQPVAFAQEKFQHLTLYTGNTIRTGTTGQLNVSLKKSNQELVSAVEESLFSSLVSARINGTTLQLQTPPLLAHWTVIDPSTTSQNLQTALGASSHVIDHFILAIPNQTFDENGLDEADLEAFTNDVEQLYLPIWKRLSELRTGGQIGRLGQLEAFKTVALNNGAAAPEIDQVNLDDCCARILTHDILPKSTLSSLLRPHLPVTSDSTLTPNFVLKYSALLSGRGLLVRKGYIVNAIAV</sequence>
<dbReference type="PANTHER" id="PTHR13295">
    <property type="entry name" value="GLUTAMATE CYSTEINE LIGASE REGULATORY SUBUNIT"/>
    <property type="match status" value="1"/>
</dbReference>
<dbReference type="Proteomes" id="UP000193648">
    <property type="component" value="Unassembled WGS sequence"/>
</dbReference>
<dbReference type="OrthoDB" id="5596051at2759"/>